<name>A0ABW7W6U4_9NOCA</name>
<reference evidence="2 3" key="1">
    <citation type="submission" date="2024-10" db="EMBL/GenBank/DDBJ databases">
        <title>The Natural Products Discovery Center: Release of the First 8490 Sequenced Strains for Exploring Actinobacteria Biosynthetic Diversity.</title>
        <authorList>
            <person name="Kalkreuter E."/>
            <person name="Kautsar S.A."/>
            <person name="Yang D."/>
            <person name="Bader C.D."/>
            <person name="Teijaro C.N."/>
            <person name="Fluegel L."/>
            <person name="Davis C.M."/>
            <person name="Simpson J.R."/>
            <person name="Lauterbach L."/>
            <person name="Steele A.D."/>
            <person name="Gui C."/>
            <person name="Meng S."/>
            <person name="Li G."/>
            <person name="Viehrig K."/>
            <person name="Ye F."/>
            <person name="Su P."/>
            <person name="Kiefer A.F."/>
            <person name="Nichols A."/>
            <person name="Cepeda A.J."/>
            <person name="Yan W."/>
            <person name="Fan B."/>
            <person name="Jiang Y."/>
            <person name="Adhikari A."/>
            <person name="Zheng C.-J."/>
            <person name="Schuster L."/>
            <person name="Cowan T.M."/>
            <person name="Smanski M.J."/>
            <person name="Chevrette M.G."/>
            <person name="De Carvalho L.P.S."/>
            <person name="Shen B."/>
        </authorList>
    </citation>
    <scope>NUCLEOTIDE SEQUENCE [LARGE SCALE GENOMIC DNA]</scope>
    <source>
        <strain evidence="2 3">NPDC019377</strain>
    </source>
</reference>
<evidence type="ECO:0008006" key="4">
    <source>
        <dbReference type="Google" id="ProtNLM"/>
    </source>
</evidence>
<accession>A0ABW7W6U4</accession>
<proteinExistence type="predicted"/>
<comment type="caution">
    <text evidence="2">The sequence shown here is derived from an EMBL/GenBank/DDBJ whole genome shotgun (WGS) entry which is preliminary data.</text>
</comment>
<organism evidence="2 3">
    <name type="scientific">Nocardia testacea</name>
    <dbReference type="NCBI Taxonomy" id="248551"/>
    <lineage>
        <taxon>Bacteria</taxon>
        <taxon>Bacillati</taxon>
        <taxon>Actinomycetota</taxon>
        <taxon>Actinomycetes</taxon>
        <taxon>Mycobacteriales</taxon>
        <taxon>Nocardiaceae</taxon>
        <taxon>Nocardia</taxon>
    </lineage>
</organism>
<protein>
    <recommendedName>
        <fullName evidence="4">Helix-turn-helix DNA binding domain protein</fullName>
    </recommendedName>
</protein>
<dbReference type="EMBL" id="JBIRYL010000030">
    <property type="protein sequence ID" value="MFI2234509.1"/>
    <property type="molecule type" value="Genomic_DNA"/>
</dbReference>
<evidence type="ECO:0000256" key="1">
    <source>
        <dbReference type="SAM" id="MobiDB-lite"/>
    </source>
</evidence>
<dbReference type="Proteomes" id="UP001611494">
    <property type="component" value="Unassembled WGS sequence"/>
</dbReference>
<keyword evidence="3" id="KW-1185">Reference proteome</keyword>
<sequence length="88" mass="9042">MGTDHSPETVAADARAAALRAEQAAGQPLTGGQLWGLPVLDGDMWADIAGATAITGKPAKTITSYLVRGKPKSNPFRGSGNIDEKSHA</sequence>
<dbReference type="RefSeq" id="WP_397067298.1">
    <property type="nucleotide sequence ID" value="NZ_JBIRYL010000030.1"/>
</dbReference>
<feature type="region of interest" description="Disordered" evidence="1">
    <location>
        <begin position="68"/>
        <end position="88"/>
    </location>
</feature>
<gene>
    <name evidence="2" type="ORF">ACH49Z_32145</name>
</gene>
<evidence type="ECO:0000313" key="3">
    <source>
        <dbReference type="Proteomes" id="UP001611494"/>
    </source>
</evidence>
<evidence type="ECO:0000313" key="2">
    <source>
        <dbReference type="EMBL" id="MFI2234509.1"/>
    </source>
</evidence>